<dbReference type="InterPro" id="IPR009030">
    <property type="entry name" value="Growth_fac_rcpt_cys_sf"/>
</dbReference>
<keyword evidence="1" id="KW-1133">Transmembrane helix</keyword>
<keyword evidence="1" id="KW-0472">Membrane</keyword>
<evidence type="ECO:0000256" key="1">
    <source>
        <dbReference type="SAM" id="Phobius"/>
    </source>
</evidence>
<evidence type="ECO:0000313" key="3">
    <source>
        <dbReference type="Proteomes" id="UP001144323"/>
    </source>
</evidence>
<evidence type="ECO:0000313" key="2">
    <source>
        <dbReference type="EMBL" id="GLI93576.1"/>
    </source>
</evidence>
<reference evidence="2" key="1">
    <citation type="journal article" date="2023" name="Int. J. Syst. Evol. Microbiol.">
        <title>Methylocystis iwaonis sp. nov., a type II methane-oxidizing bacterium from surface soil of a rice paddy field in Japan, and emended description of the genus Methylocystis (ex Whittenbury et al. 1970) Bowman et al. 1993.</title>
        <authorList>
            <person name="Kaise H."/>
            <person name="Sawadogo J.B."/>
            <person name="Alam M.S."/>
            <person name="Ueno C."/>
            <person name="Dianou D."/>
            <person name="Shinjo R."/>
            <person name="Asakawa S."/>
        </authorList>
    </citation>
    <scope>NUCLEOTIDE SEQUENCE</scope>
    <source>
        <strain evidence="2">LMG27198</strain>
    </source>
</reference>
<keyword evidence="1" id="KW-0812">Transmembrane</keyword>
<comment type="caution">
    <text evidence="2">The sequence shown here is derived from an EMBL/GenBank/DDBJ whole genome shotgun (WGS) entry which is preliminary data.</text>
</comment>
<accession>A0A9W6LSL5</accession>
<keyword evidence="3" id="KW-1185">Reference proteome</keyword>
<dbReference type="AlphaFoldDB" id="A0A9W6LSL5"/>
<dbReference type="SUPFAM" id="SSF57184">
    <property type="entry name" value="Growth factor receptor domain"/>
    <property type="match status" value="1"/>
</dbReference>
<dbReference type="EMBL" id="BSEC01000001">
    <property type="protein sequence ID" value="GLI93576.1"/>
    <property type="molecule type" value="Genomic_DNA"/>
</dbReference>
<feature type="transmembrane region" description="Helical" evidence="1">
    <location>
        <begin position="12"/>
        <end position="30"/>
    </location>
</feature>
<gene>
    <name evidence="2" type="ORF">LMG27198_25680</name>
</gene>
<dbReference type="Proteomes" id="UP001144323">
    <property type="component" value="Unassembled WGS sequence"/>
</dbReference>
<name>A0A9W6LSL5_9HYPH</name>
<sequence>MLHFFKAIPVGALWRLIVLVALISGAYLLYQKLPGVPEIGQPLICPSGTTAGVGPLAGFCYANCPAGMQSDGASRCYKPCPSGWPGGETVAHCQHKVIYSTVGADPSQSIPNHCGADRLWREGLCYDVPKGWHVTSPGFIGKICPDGWRDDGTTCWQDMHSYGRGVGYALWEKEKCEAENGACEQDGLMWYPVCRPGYVARGCCICERPPRTLSKEVRSQIGTLPDGCPQGRIRSGRLCYPACPQGFERRGDNLEFCSTICPAGFTNIGVGGCQKPSADVSFKALTDVGVCPPDAPVRKLLLCFKK</sequence>
<protein>
    <submittedName>
        <fullName evidence="2">Uncharacterized protein</fullName>
    </submittedName>
</protein>
<proteinExistence type="predicted"/>
<organism evidence="2 3">
    <name type="scientific">Methylocystis echinoides</name>
    <dbReference type="NCBI Taxonomy" id="29468"/>
    <lineage>
        <taxon>Bacteria</taxon>
        <taxon>Pseudomonadati</taxon>
        <taxon>Pseudomonadota</taxon>
        <taxon>Alphaproteobacteria</taxon>
        <taxon>Hyphomicrobiales</taxon>
        <taxon>Methylocystaceae</taxon>
        <taxon>Methylocystis</taxon>
    </lineage>
</organism>
<dbReference type="RefSeq" id="WP_281803463.1">
    <property type="nucleotide sequence ID" value="NZ_BSEC01000001.1"/>
</dbReference>